<dbReference type="OrthoDB" id="10006960at2"/>
<dbReference type="Pfam" id="PF11162">
    <property type="entry name" value="DUF2946"/>
    <property type="match status" value="1"/>
</dbReference>
<dbReference type="AlphaFoldDB" id="A0A0U2U478"/>
<evidence type="ECO:0000313" key="2">
    <source>
        <dbReference type="Proteomes" id="UP000060699"/>
    </source>
</evidence>
<dbReference type="PROSITE" id="PS51257">
    <property type="entry name" value="PROKAR_LIPOPROTEIN"/>
    <property type="match status" value="1"/>
</dbReference>
<dbReference type="InterPro" id="IPR021333">
    <property type="entry name" value="DUF2946"/>
</dbReference>
<protein>
    <submittedName>
        <fullName evidence="1">Uncharacterized protein</fullName>
    </submittedName>
</protein>
<dbReference type="RefSeq" id="WP_058935195.1">
    <property type="nucleotide sequence ID" value="NZ_CP013729.1"/>
</dbReference>
<name>A0A0U2U478_9BURK</name>
<evidence type="ECO:0000313" key="1">
    <source>
        <dbReference type="EMBL" id="ALV07009.1"/>
    </source>
</evidence>
<keyword evidence="2" id="KW-1185">Reference proteome</keyword>
<sequence>MQRFVLHLIAFLYMRWPRRFVSAWWLTLIVVSCLFARPMHEWLDAVQGSAAMGANLQASAGQDSHAPGADVAQDAVNPDDGSQQDGDQDEGAKTPACAWCLMLGQAQAPATVPVMLLAHAEASPPPVLLDVGRPTGRCALAAEPRGPPQA</sequence>
<proteinExistence type="predicted"/>
<gene>
    <name evidence="1" type="ORF">RD2015_2543</name>
</gene>
<organism evidence="1 2">
    <name type="scientific">Roseateles depolymerans</name>
    <dbReference type="NCBI Taxonomy" id="76731"/>
    <lineage>
        <taxon>Bacteria</taxon>
        <taxon>Pseudomonadati</taxon>
        <taxon>Pseudomonadota</taxon>
        <taxon>Betaproteobacteria</taxon>
        <taxon>Burkholderiales</taxon>
        <taxon>Sphaerotilaceae</taxon>
        <taxon>Roseateles</taxon>
    </lineage>
</organism>
<dbReference type="Proteomes" id="UP000060699">
    <property type="component" value="Chromosome"/>
</dbReference>
<dbReference type="KEGG" id="rdp:RD2015_2543"/>
<dbReference type="EMBL" id="CP013729">
    <property type="protein sequence ID" value="ALV07009.1"/>
    <property type="molecule type" value="Genomic_DNA"/>
</dbReference>
<reference evidence="1 2" key="1">
    <citation type="submission" date="2015-12" db="EMBL/GenBank/DDBJ databases">
        <title>Complete genome of Roseateles depolymerans KCTC 42856.</title>
        <authorList>
            <person name="Kim K.M."/>
        </authorList>
    </citation>
    <scope>NUCLEOTIDE SEQUENCE [LARGE SCALE GENOMIC DNA]</scope>
    <source>
        <strain evidence="1 2">KCTC 42856</strain>
    </source>
</reference>
<accession>A0A0U2U478</accession>
<dbReference type="STRING" id="76731.RD2015_2543"/>